<proteinExistence type="predicted"/>
<dbReference type="PANTHER" id="PTHR30251">
    <property type="entry name" value="PILUS ASSEMBLY CHAPERONE"/>
    <property type="match status" value="1"/>
</dbReference>
<organism evidence="3 4">
    <name type="scientific">Lysobacter auxotrophicus</name>
    <dbReference type="NCBI Taxonomy" id="2992573"/>
    <lineage>
        <taxon>Bacteria</taxon>
        <taxon>Pseudomonadati</taxon>
        <taxon>Pseudomonadota</taxon>
        <taxon>Gammaproteobacteria</taxon>
        <taxon>Lysobacterales</taxon>
        <taxon>Lysobacteraceae</taxon>
        <taxon>Lysobacter</taxon>
    </lineage>
</organism>
<accession>A0ABN6UIW5</accession>
<dbReference type="InterPro" id="IPR016147">
    <property type="entry name" value="Pili_assmbl_chaperone_N"/>
</dbReference>
<dbReference type="Pfam" id="PF00345">
    <property type="entry name" value="PapD_N"/>
    <property type="match status" value="1"/>
</dbReference>
<feature type="chain" id="PRO_5045274616" evidence="1">
    <location>
        <begin position="24"/>
        <end position="238"/>
    </location>
</feature>
<dbReference type="PANTHER" id="PTHR30251:SF4">
    <property type="entry name" value="SLR1668 PROTEIN"/>
    <property type="match status" value="1"/>
</dbReference>
<feature type="domain" description="Pili assembly chaperone N-terminal" evidence="2">
    <location>
        <begin position="26"/>
        <end position="145"/>
    </location>
</feature>
<gene>
    <name evidence="3" type="ORF">LA521A_14340</name>
</gene>
<dbReference type="Proteomes" id="UP001317822">
    <property type="component" value="Chromosome"/>
</dbReference>
<dbReference type="InterPro" id="IPR008962">
    <property type="entry name" value="PapD-like_sf"/>
</dbReference>
<dbReference type="Gene3D" id="2.60.40.10">
    <property type="entry name" value="Immunoglobulins"/>
    <property type="match status" value="1"/>
</dbReference>
<dbReference type="InterPro" id="IPR013783">
    <property type="entry name" value="Ig-like_fold"/>
</dbReference>
<evidence type="ECO:0000259" key="2">
    <source>
        <dbReference type="Pfam" id="PF00345"/>
    </source>
</evidence>
<dbReference type="SUPFAM" id="SSF49354">
    <property type="entry name" value="PapD-like"/>
    <property type="match status" value="1"/>
</dbReference>
<name>A0ABN6UIW5_9GAMM</name>
<keyword evidence="1" id="KW-0732">Signal</keyword>
<reference evidence="3 4" key="1">
    <citation type="journal article" date="2023" name="Int. J. Syst. Evol. Microbiol.">
        <title>Physiological and genomic analyses of cobalamin (vitamin B12)-auxotrophy of Lysobacter auxotrophicus sp. nov., a methionine-auxotrophic chitinolytic bacterium isolated from chitin-treated soil.</title>
        <authorList>
            <person name="Saito A."/>
            <person name="Dohra H."/>
            <person name="Hamada M."/>
            <person name="Moriuchi R."/>
            <person name="Kotsuchibashi Y."/>
            <person name="Mori K."/>
        </authorList>
    </citation>
    <scope>NUCLEOTIDE SEQUENCE [LARGE SCALE GENOMIC DNA]</scope>
    <source>
        <strain evidence="3 4">5-21a</strain>
    </source>
</reference>
<evidence type="ECO:0000313" key="4">
    <source>
        <dbReference type="Proteomes" id="UP001317822"/>
    </source>
</evidence>
<sequence length="238" mass="24533">MKSGRSFPALLAIALAVSGVALAASIHVMPTTITLGPGKATGVLTITNEGEDPINAQVRVFAWDQAGGKDSLNATQKVVVSPPMTALAPKQTQSIRVVRVDKTDATAEEAYRLVIDEIVDPAKAPKTGVAVQMRYSVPVFVLPKATMPSGTVNVTAQATGSALSLKAHNPSEAHVQLADVSVEHQGGAITPVQPGLLGYVLSGGTMQWTLAVPSNAAAGGRPVRVHANVNGQPLNVDL</sequence>
<keyword evidence="4" id="KW-1185">Reference proteome</keyword>
<feature type="signal peptide" evidence="1">
    <location>
        <begin position="1"/>
        <end position="23"/>
    </location>
</feature>
<evidence type="ECO:0000256" key="1">
    <source>
        <dbReference type="SAM" id="SignalP"/>
    </source>
</evidence>
<dbReference type="InterPro" id="IPR050643">
    <property type="entry name" value="Periplasmic_pilus_chap"/>
</dbReference>
<dbReference type="EMBL" id="AP027041">
    <property type="protein sequence ID" value="BDU16233.1"/>
    <property type="molecule type" value="Genomic_DNA"/>
</dbReference>
<dbReference type="RefSeq" id="WP_281781629.1">
    <property type="nucleotide sequence ID" value="NZ_AP027041.1"/>
</dbReference>
<evidence type="ECO:0000313" key="3">
    <source>
        <dbReference type="EMBL" id="BDU16233.1"/>
    </source>
</evidence>
<protein>
    <submittedName>
        <fullName evidence="3">Molecular chaperone</fullName>
    </submittedName>
</protein>